<sequence length="191" mass="21342">MLFILDSITVAATGSVTARVAKELMKRLKLICGRYNVTVITLMHTRKRDKSKPIEMQDLAGSAKLTDLADNVLAIAKCNATEVYVKVLKSRSNAIPDKVRHFEIRSDGYLHLEFIRECEEEDLLAQGKSKLTPEVEQEILTLRGKGYSVRKIADHMKLSKSAVDRVVQKHKDSEESSADAIKDAQFPDNAA</sequence>
<reference evidence="4" key="2">
    <citation type="submission" date="2021-06" db="EMBL/GenBank/DDBJ databases">
        <title>Interrogation of the integrated mobile genetic elements in gut-associated Bacteroides with a consensus prediction approach.</title>
        <authorList>
            <person name="Campbell D.E."/>
            <person name="Leigh J.R."/>
            <person name="Kim T."/>
            <person name="England W."/>
            <person name="Whitaker R.J."/>
            <person name="Degnan P.H."/>
        </authorList>
    </citation>
    <scope>NUCLEOTIDE SEQUENCE</scope>
    <source>
        <strain evidence="4">VPI-3443</strain>
    </source>
</reference>
<dbReference type="EMBL" id="JAQNVG010000021">
    <property type="protein sequence ID" value="MDC2236810.1"/>
    <property type="molecule type" value="Genomic_DNA"/>
</dbReference>
<evidence type="ECO:0000313" key="4">
    <source>
        <dbReference type="EMBL" id="UYU92030.1"/>
    </source>
</evidence>
<reference evidence="3" key="3">
    <citation type="submission" date="2022-10" db="EMBL/GenBank/DDBJ databases">
        <title>Human gut microbiome strain richness.</title>
        <authorList>
            <person name="Chen-Liaw A."/>
        </authorList>
    </citation>
    <scope>NUCLEOTIDE SEQUENCE</scope>
    <source>
        <strain evidence="3">1001283st1_A3_1001283B150304_161114</strain>
    </source>
</reference>
<dbReference type="EMBL" id="WCSB01000030">
    <property type="protein sequence ID" value="KAB4448356.1"/>
    <property type="molecule type" value="Genomic_DNA"/>
</dbReference>
<evidence type="ECO:0000313" key="2">
    <source>
        <dbReference type="EMBL" id="KAB4448356.1"/>
    </source>
</evidence>
<name>A0A0P0EW41_BACT4</name>
<reference evidence="2 5" key="1">
    <citation type="journal article" date="2019" name="Nat. Med.">
        <title>A library of human gut bacterial isolates paired with longitudinal multiomics data enables mechanistic microbiome research.</title>
        <authorList>
            <person name="Poyet M."/>
            <person name="Groussin M."/>
            <person name="Gibbons S.M."/>
            <person name="Avila-Pacheco J."/>
            <person name="Jiang X."/>
            <person name="Kearney S.M."/>
            <person name="Perrotta A.R."/>
            <person name="Berdy B."/>
            <person name="Zhao S."/>
            <person name="Lieberman T.D."/>
            <person name="Swanson P.K."/>
            <person name="Smith M."/>
            <person name="Roesemann S."/>
            <person name="Alexander J.E."/>
            <person name="Rich S.A."/>
            <person name="Livny J."/>
            <person name="Vlamakis H."/>
            <person name="Clish C."/>
            <person name="Bullock K."/>
            <person name="Deik A."/>
            <person name="Scott J."/>
            <person name="Pierce K.A."/>
            <person name="Xavier R.J."/>
            <person name="Alm E.J."/>
        </authorList>
    </citation>
    <scope>NUCLEOTIDE SEQUENCE [LARGE SCALE GENOMIC DNA]</scope>
    <source>
        <strain evidence="2 5">BIOML-A165</strain>
    </source>
</reference>
<evidence type="ECO:0000313" key="5">
    <source>
        <dbReference type="Proteomes" id="UP000460317"/>
    </source>
</evidence>
<dbReference type="KEGG" id="btho:Btheta7330_00629"/>
<dbReference type="InterPro" id="IPR027417">
    <property type="entry name" value="P-loop_NTPase"/>
</dbReference>
<feature type="region of interest" description="Disordered" evidence="1">
    <location>
        <begin position="169"/>
        <end position="191"/>
    </location>
</feature>
<organism evidence="2 5">
    <name type="scientific">Bacteroides thetaiotaomicron</name>
    <dbReference type="NCBI Taxonomy" id="818"/>
    <lineage>
        <taxon>Bacteria</taxon>
        <taxon>Pseudomonadati</taxon>
        <taxon>Bacteroidota</taxon>
        <taxon>Bacteroidia</taxon>
        <taxon>Bacteroidales</taxon>
        <taxon>Bacteroidaceae</taxon>
        <taxon>Bacteroides</taxon>
    </lineage>
</organism>
<dbReference type="Proteomes" id="UP000460317">
    <property type="component" value="Unassembled WGS sequence"/>
</dbReference>
<dbReference type="Proteomes" id="UP001217776">
    <property type="component" value="Unassembled WGS sequence"/>
</dbReference>
<gene>
    <name evidence="2" type="ORF">GAN93_22165</name>
    <name evidence="4" type="ORF">KQP74_05185</name>
    <name evidence="3" type="ORF">PO127_13765</name>
</gene>
<proteinExistence type="predicted"/>
<dbReference type="EMBL" id="CP083685">
    <property type="protein sequence ID" value="UYU92030.1"/>
    <property type="molecule type" value="Genomic_DNA"/>
</dbReference>
<dbReference type="Gene3D" id="3.40.50.300">
    <property type="entry name" value="P-loop containing nucleotide triphosphate hydrolases"/>
    <property type="match status" value="1"/>
</dbReference>
<evidence type="ECO:0000256" key="1">
    <source>
        <dbReference type="SAM" id="MobiDB-lite"/>
    </source>
</evidence>
<dbReference type="AlphaFoldDB" id="A0A0P0EW41"/>
<dbReference type="InterPro" id="IPR036388">
    <property type="entry name" value="WH-like_DNA-bd_sf"/>
</dbReference>
<protein>
    <submittedName>
        <fullName evidence="2">Uncharacterized protein</fullName>
    </submittedName>
</protein>
<evidence type="ECO:0000313" key="3">
    <source>
        <dbReference type="EMBL" id="MDC2236810.1"/>
    </source>
</evidence>
<accession>A0A0P0EW41</accession>
<dbReference type="RefSeq" id="WP_048697594.1">
    <property type="nucleotide sequence ID" value="NZ_CAXSMB010000018.1"/>
</dbReference>
<dbReference type="Gene3D" id="1.10.10.10">
    <property type="entry name" value="Winged helix-like DNA-binding domain superfamily/Winged helix DNA-binding domain"/>
    <property type="match status" value="1"/>
</dbReference>
<dbReference type="SUPFAM" id="SSF52540">
    <property type="entry name" value="P-loop containing nucleoside triphosphate hydrolases"/>
    <property type="match status" value="1"/>
</dbReference>
<dbReference type="Proteomes" id="UP001162960">
    <property type="component" value="Chromosome"/>
</dbReference>